<dbReference type="Pfam" id="PF25967">
    <property type="entry name" value="RND-MFP_C"/>
    <property type="match status" value="1"/>
</dbReference>
<dbReference type="AlphaFoldDB" id="A0AA96WXZ8"/>
<dbReference type="Gene3D" id="2.40.30.170">
    <property type="match status" value="1"/>
</dbReference>
<dbReference type="NCBIfam" id="TIGR01730">
    <property type="entry name" value="RND_mfp"/>
    <property type="match status" value="1"/>
</dbReference>
<organism evidence="12">
    <name type="scientific">Leptolyngbya sp. NK1-12</name>
    <dbReference type="NCBI Taxonomy" id="2547451"/>
    <lineage>
        <taxon>Bacteria</taxon>
        <taxon>Bacillati</taxon>
        <taxon>Cyanobacteriota</taxon>
        <taxon>Cyanophyceae</taxon>
        <taxon>Leptolyngbyales</taxon>
        <taxon>Leptolyngbyaceae</taxon>
        <taxon>Leptolyngbya group</taxon>
        <taxon>Leptolyngbya</taxon>
    </lineage>
</organism>
<evidence type="ECO:0000256" key="3">
    <source>
        <dbReference type="ARBA" id="ARBA00022448"/>
    </source>
</evidence>
<dbReference type="Pfam" id="PF25917">
    <property type="entry name" value="BSH_RND"/>
    <property type="match status" value="1"/>
</dbReference>
<dbReference type="PANTHER" id="PTHR30469:SF39">
    <property type="entry name" value="SLL0180 PROTEIN"/>
    <property type="match status" value="1"/>
</dbReference>
<dbReference type="InterPro" id="IPR006143">
    <property type="entry name" value="RND_pump_MFP"/>
</dbReference>
<feature type="domain" description="Multidrug resistance protein MdtA-like alpha-helical hairpin" evidence="8">
    <location>
        <begin position="137"/>
        <end position="226"/>
    </location>
</feature>
<dbReference type="Pfam" id="PF25876">
    <property type="entry name" value="HH_MFP_RND"/>
    <property type="match status" value="1"/>
</dbReference>
<dbReference type="PROSITE" id="PS51257">
    <property type="entry name" value="PROKAR_LIPOPROTEIN"/>
    <property type="match status" value="1"/>
</dbReference>
<gene>
    <name evidence="12" type="ORF">HJG54_19445</name>
</gene>
<keyword evidence="6" id="KW-0472">Membrane</keyword>
<comment type="subcellular location">
    <subcellularLocation>
        <location evidence="1">Cell membrane</location>
    </subcellularLocation>
</comment>
<dbReference type="InterPro" id="IPR058624">
    <property type="entry name" value="MdtA-like_HH"/>
</dbReference>
<evidence type="ECO:0000256" key="6">
    <source>
        <dbReference type="ARBA" id="ARBA00023136"/>
    </source>
</evidence>
<keyword evidence="3" id="KW-0813">Transport</keyword>
<dbReference type="GO" id="GO:1990281">
    <property type="term" value="C:efflux pump complex"/>
    <property type="evidence" value="ECO:0007669"/>
    <property type="project" value="TreeGrafter"/>
</dbReference>
<dbReference type="InterPro" id="IPR058625">
    <property type="entry name" value="MdtA-like_BSH"/>
</dbReference>
<dbReference type="SUPFAM" id="SSF111369">
    <property type="entry name" value="HlyD-like secretion proteins"/>
    <property type="match status" value="2"/>
</dbReference>
<keyword evidence="7" id="KW-0175">Coiled coil</keyword>
<dbReference type="Gene3D" id="2.40.420.20">
    <property type="match status" value="1"/>
</dbReference>
<dbReference type="Pfam" id="PF25944">
    <property type="entry name" value="Beta-barrel_RND"/>
    <property type="match status" value="1"/>
</dbReference>
<dbReference type="InterPro" id="IPR058626">
    <property type="entry name" value="MdtA-like_b-barrel"/>
</dbReference>
<evidence type="ECO:0000256" key="5">
    <source>
        <dbReference type="ARBA" id="ARBA00022519"/>
    </source>
</evidence>
<feature type="domain" description="Multidrug resistance protein MdtA-like beta-barrel" evidence="10">
    <location>
        <begin position="282"/>
        <end position="337"/>
    </location>
</feature>
<evidence type="ECO:0000256" key="2">
    <source>
        <dbReference type="ARBA" id="ARBA00009477"/>
    </source>
</evidence>
<feature type="domain" description="Multidrug resistance protein MdtA-like barrel-sandwich hybrid" evidence="9">
    <location>
        <begin position="76"/>
        <end position="256"/>
    </location>
</feature>
<dbReference type="EMBL" id="CP053586">
    <property type="protein sequence ID" value="WNZ26697.1"/>
    <property type="molecule type" value="Genomic_DNA"/>
</dbReference>
<evidence type="ECO:0000259" key="10">
    <source>
        <dbReference type="Pfam" id="PF25944"/>
    </source>
</evidence>
<dbReference type="Gene3D" id="2.40.50.100">
    <property type="match status" value="2"/>
</dbReference>
<feature type="domain" description="Multidrug resistance protein MdtA-like C-terminal permuted SH3" evidence="11">
    <location>
        <begin position="346"/>
        <end position="409"/>
    </location>
</feature>
<protein>
    <submittedName>
        <fullName evidence="12">Efflux RND transporter periplasmic adaptor subunit</fullName>
    </submittedName>
</protein>
<evidence type="ECO:0000259" key="8">
    <source>
        <dbReference type="Pfam" id="PF25876"/>
    </source>
</evidence>
<evidence type="ECO:0000259" key="11">
    <source>
        <dbReference type="Pfam" id="PF25967"/>
    </source>
</evidence>
<reference evidence="12" key="1">
    <citation type="submission" date="2020-05" db="EMBL/GenBank/DDBJ databases">
        <authorList>
            <person name="Zhu T."/>
            <person name="Keshari N."/>
            <person name="Lu X."/>
        </authorList>
    </citation>
    <scope>NUCLEOTIDE SEQUENCE</scope>
    <source>
        <strain evidence="12">NK1-12</strain>
    </source>
</reference>
<feature type="coiled-coil region" evidence="7">
    <location>
        <begin position="124"/>
        <end position="196"/>
    </location>
</feature>
<evidence type="ECO:0000256" key="4">
    <source>
        <dbReference type="ARBA" id="ARBA00022475"/>
    </source>
</evidence>
<comment type="similarity">
    <text evidence="2">Belongs to the membrane fusion protein (MFP) (TC 8.A.1) family.</text>
</comment>
<accession>A0AA96WXZ8</accession>
<dbReference type="Gene3D" id="1.10.287.470">
    <property type="entry name" value="Helix hairpin bin"/>
    <property type="match status" value="2"/>
</dbReference>
<dbReference type="GO" id="GO:0015562">
    <property type="term" value="F:efflux transmembrane transporter activity"/>
    <property type="evidence" value="ECO:0007669"/>
    <property type="project" value="TreeGrafter"/>
</dbReference>
<evidence type="ECO:0000256" key="1">
    <source>
        <dbReference type="ARBA" id="ARBA00004236"/>
    </source>
</evidence>
<name>A0AA96WXZ8_9CYAN</name>
<evidence type="ECO:0000259" key="9">
    <source>
        <dbReference type="Pfam" id="PF25917"/>
    </source>
</evidence>
<dbReference type="InterPro" id="IPR058627">
    <property type="entry name" value="MdtA-like_C"/>
</dbReference>
<sequence>MARIRTVAKINLTITRQLLSSVLMVSLLTTACSRSEQGGPPGAGGPQQALPVKVVALESGQVEESSEFVGTLEAAEKVTLQPQTQGRIERVFVTNGDRVNQGTPIVALSVDQTQADVASAQAGVSSAQAALGTAQAQLQTAEAERARAAADLQLQQSEFSRTQTLVTEGAQSQQQLDIARRNLDTAKATLAAADKQVSAARASVGQAQASVKEAQARVASARVDLGFKQVTSPINGIVGDFPVKVGDYVTPQTAITTITRNNELDMRISVPSNYSDRLRTGLPVQLIDPNSKQPIGSGSIYFVSPQIDANAQSILTKARFPNGGGNLRDGQYVQARIVWSKAAGMLVPSTAITRVGGQAFVFVVDEKPAEAGGEAQPVVSQRPVKLGNLQGNDYVVLEGLKPGDKIATTNILKLSDGAPIQPET</sequence>
<evidence type="ECO:0000313" key="12">
    <source>
        <dbReference type="EMBL" id="WNZ26697.1"/>
    </source>
</evidence>
<keyword evidence="5" id="KW-0997">Cell inner membrane</keyword>
<dbReference type="PANTHER" id="PTHR30469">
    <property type="entry name" value="MULTIDRUG RESISTANCE PROTEIN MDTA"/>
    <property type="match status" value="1"/>
</dbReference>
<evidence type="ECO:0000256" key="7">
    <source>
        <dbReference type="SAM" id="Coils"/>
    </source>
</evidence>
<proteinExistence type="inferred from homology"/>
<keyword evidence="4" id="KW-1003">Cell membrane</keyword>